<feature type="non-terminal residue" evidence="1">
    <location>
        <position position="158"/>
    </location>
</feature>
<dbReference type="EMBL" id="JYDO01000235">
    <property type="protein sequence ID" value="KRZ66579.1"/>
    <property type="molecule type" value="Genomic_DNA"/>
</dbReference>
<gene>
    <name evidence="1" type="ORF">T10_13197</name>
</gene>
<evidence type="ECO:0000313" key="1">
    <source>
        <dbReference type="EMBL" id="KRZ66579.1"/>
    </source>
</evidence>
<organism evidence="1 2">
    <name type="scientific">Trichinella papuae</name>
    <dbReference type="NCBI Taxonomy" id="268474"/>
    <lineage>
        <taxon>Eukaryota</taxon>
        <taxon>Metazoa</taxon>
        <taxon>Ecdysozoa</taxon>
        <taxon>Nematoda</taxon>
        <taxon>Enoplea</taxon>
        <taxon>Dorylaimia</taxon>
        <taxon>Trichinellida</taxon>
        <taxon>Trichinellidae</taxon>
        <taxon>Trichinella</taxon>
    </lineage>
</organism>
<protein>
    <submittedName>
        <fullName evidence="1">Uncharacterized protein</fullName>
    </submittedName>
</protein>
<accession>A0A0V1M484</accession>
<sequence length="158" mass="18390">MHKKSSPFPVQNFSKQKISDSRPYLIFDSSVSCDESLTTDKHILFNRMCTKIYFAHHLITLERKALNSNATPNKNKLDDLSIVYDRGQQPSLRQVLDAIKFAVSSRNPNMPPFDTTISPSFDTKTDINIELYTLKINEMILYAYLLNIYVHFFLFQHH</sequence>
<dbReference type="Proteomes" id="UP000054843">
    <property type="component" value="Unassembled WGS sequence"/>
</dbReference>
<comment type="caution">
    <text evidence="1">The sequence shown here is derived from an EMBL/GenBank/DDBJ whole genome shotgun (WGS) entry which is preliminary data.</text>
</comment>
<keyword evidence="2" id="KW-1185">Reference proteome</keyword>
<proteinExistence type="predicted"/>
<name>A0A0V1M484_9BILA</name>
<dbReference type="AlphaFoldDB" id="A0A0V1M484"/>
<evidence type="ECO:0000313" key="2">
    <source>
        <dbReference type="Proteomes" id="UP000054843"/>
    </source>
</evidence>
<reference evidence="1 2" key="1">
    <citation type="submission" date="2015-01" db="EMBL/GenBank/DDBJ databases">
        <title>Evolution of Trichinella species and genotypes.</title>
        <authorList>
            <person name="Korhonen P.K."/>
            <person name="Edoardo P."/>
            <person name="Giuseppe L.R."/>
            <person name="Gasser R.B."/>
        </authorList>
    </citation>
    <scope>NUCLEOTIDE SEQUENCE [LARGE SCALE GENOMIC DNA]</scope>
    <source>
        <strain evidence="1">ISS1980</strain>
    </source>
</reference>